<dbReference type="SUPFAM" id="SSF53850">
    <property type="entry name" value="Periplasmic binding protein-like II"/>
    <property type="match status" value="1"/>
</dbReference>
<dbReference type="Proteomes" id="UP000679575">
    <property type="component" value="Chromosome"/>
</dbReference>
<reference evidence="5 6" key="1">
    <citation type="submission" date="2021-04" db="EMBL/GenBank/DDBJ databases">
        <title>Novel species identification of genus Shewanella.</title>
        <authorList>
            <person name="Liu G."/>
        </authorList>
    </citation>
    <scope>NUCLEOTIDE SEQUENCE [LARGE SCALE GENOMIC DNA]</scope>
    <source>
        <strain evidence="5 6">FJAT-54481</strain>
    </source>
</reference>
<dbReference type="InterPro" id="IPR015168">
    <property type="entry name" value="SsuA/THI5"/>
</dbReference>
<evidence type="ECO:0000313" key="6">
    <source>
        <dbReference type="Proteomes" id="UP000679575"/>
    </source>
</evidence>
<protein>
    <submittedName>
        <fullName evidence="5">ABC transporter substrate-binding protein</fullName>
    </submittedName>
</protein>
<comment type="subcellular location">
    <subcellularLocation>
        <location evidence="1">Periplasm</location>
    </subcellularLocation>
</comment>
<evidence type="ECO:0000256" key="3">
    <source>
        <dbReference type="ARBA" id="ARBA00022729"/>
    </source>
</evidence>
<dbReference type="RefSeq" id="WP_212596393.1">
    <property type="nucleotide sequence ID" value="NZ_CP073587.1"/>
</dbReference>
<organism evidence="5 6">
    <name type="scientific">Shewanella yunxiaonensis</name>
    <dbReference type="NCBI Taxonomy" id="2829809"/>
    <lineage>
        <taxon>Bacteria</taxon>
        <taxon>Pseudomonadati</taxon>
        <taxon>Pseudomonadota</taxon>
        <taxon>Gammaproteobacteria</taxon>
        <taxon>Alteromonadales</taxon>
        <taxon>Shewanellaceae</taxon>
        <taxon>Shewanella</taxon>
    </lineage>
</organism>
<accession>A0ABX7YXA2</accession>
<sequence length="273" mass="30138">MEKYLLLLFLVLGSVLLWIGVSANPAYVLLPTTQPLRIAVSTSPLSSPVIIAERMGFFREQQLTVQLLPIKGGYDCFNALTRGDADLATSSETVVMFNSFARNDFSIISSFAESDNDIKIIAKASSGIRQPGDLLSHKVGIVSGSASEYFMDAILLMTGHPQQQLQRMDIAPYDIGDALMAGAVDAISVWEPFAFQLQQQYPTQVFQFKTKGIYSLSFNLLALRNSTVTNLQQHIQVLRALNQAIQFIIEQPEQSQQIVSDYLKVPVTEVSAL</sequence>
<dbReference type="Gene3D" id="3.40.190.10">
    <property type="entry name" value="Periplasmic binding protein-like II"/>
    <property type="match status" value="2"/>
</dbReference>
<dbReference type="EMBL" id="CP073587">
    <property type="protein sequence ID" value="QUN07393.1"/>
    <property type="molecule type" value="Genomic_DNA"/>
</dbReference>
<dbReference type="PANTHER" id="PTHR30024:SF47">
    <property type="entry name" value="TAURINE-BINDING PERIPLASMIC PROTEIN"/>
    <property type="match status" value="1"/>
</dbReference>
<comment type="similarity">
    <text evidence="2">Belongs to the bacterial solute-binding protein SsuA/TauA family.</text>
</comment>
<feature type="domain" description="Solute-binding protein family 3/N-terminal" evidence="4">
    <location>
        <begin position="35"/>
        <end position="266"/>
    </location>
</feature>
<dbReference type="PANTHER" id="PTHR30024">
    <property type="entry name" value="ALIPHATIC SULFONATES-BINDING PROTEIN-RELATED"/>
    <property type="match status" value="1"/>
</dbReference>
<proteinExistence type="inferred from homology"/>
<evidence type="ECO:0000259" key="4">
    <source>
        <dbReference type="SMART" id="SM00062"/>
    </source>
</evidence>
<name>A0ABX7YXA2_9GAMM</name>
<keyword evidence="3" id="KW-0732">Signal</keyword>
<evidence type="ECO:0000256" key="2">
    <source>
        <dbReference type="ARBA" id="ARBA00010742"/>
    </source>
</evidence>
<evidence type="ECO:0000313" key="5">
    <source>
        <dbReference type="EMBL" id="QUN07393.1"/>
    </source>
</evidence>
<dbReference type="Pfam" id="PF09084">
    <property type="entry name" value="NMT1"/>
    <property type="match status" value="1"/>
</dbReference>
<evidence type="ECO:0000256" key="1">
    <source>
        <dbReference type="ARBA" id="ARBA00004418"/>
    </source>
</evidence>
<gene>
    <name evidence="5" type="ORF">KDN34_08350</name>
</gene>
<keyword evidence="6" id="KW-1185">Reference proteome</keyword>
<dbReference type="SMART" id="SM00062">
    <property type="entry name" value="PBPb"/>
    <property type="match status" value="1"/>
</dbReference>
<dbReference type="InterPro" id="IPR001638">
    <property type="entry name" value="Solute-binding_3/MltF_N"/>
</dbReference>